<dbReference type="Proteomes" id="UP001213681">
    <property type="component" value="Unassembled WGS sequence"/>
</dbReference>
<feature type="transmembrane region" description="Helical" evidence="7">
    <location>
        <begin position="25"/>
        <end position="47"/>
    </location>
</feature>
<dbReference type="SUPFAM" id="SSF103481">
    <property type="entry name" value="Multidrug resistance efflux transporter EmrE"/>
    <property type="match status" value="1"/>
</dbReference>
<dbReference type="GeneID" id="81602958"/>
<feature type="transmembrane region" description="Helical" evidence="7">
    <location>
        <begin position="232"/>
        <end position="251"/>
    </location>
</feature>
<gene>
    <name evidence="8" type="ORF">N7458_009333</name>
</gene>
<evidence type="ECO:0000256" key="1">
    <source>
        <dbReference type="ARBA" id="ARBA00004477"/>
    </source>
</evidence>
<dbReference type="AlphaFoldDB" id="A0AAD6BXA9"/>
<name>A0AAD6BXA9_9EURO</name>
<feature type="compositionally biased region" description="Basic and acidic residues" evidence="6">
    <location>
        <begin position="584"/>
        <end position="613"/>
    </location>
</feature>
<feature type="region of interest" description="Disordered" evidence="6">
    <location>
        <begin position="493"/>
        <end position="650"/>
    </location>
</feature>
<dbReference type="InterPro" id="IPR008521">
    <property type="entry name" value="Mg_trans_NIPA"/>
</dbReference>
<evidence type="ECO:0008006" key="10">
    <source>
        <dbReference type="Google" id="ProtNLM"/>
    </source>
</evidence>
<feature type="region of interest" description="Disordered" evidence="6">
    <location>
        <begin position="405"/>
        <end position="455"/>
    </location>
</feature>
<feature type="transmembrane region" description="Helical" evidence="7">
    <location>
        <begin position="258"/>
        <end position="284"/>
    </location>
</feature>
<evidence type="ECO:0000256" key="7">
    <source>
        <dbReference type="SAM" id="Phobius"/>
    </source>
</evidence>
<feature type="compositionally biased region" description="Polar residues" evidence="6">
    <location>
        <begin position="553"/>
        <end position="573"/>
    </location>
</feature>
<feature type="transmembrane region" description="Helical" evidence="7">
    <location>
        <begin position="167"/>
        <end position="187"/>
    </location>
</feature>
<feature type="transmembrane region" description="Helical" evidence="7">
    <location>
        <begin position="73"/>
        <end position="92"/>
    </location>
</feature>
<organism evidence="8 9">
    <name type="scientific">Penicillium daleae</name>
    <dbReference type="NCBI Taxonomy" id="63821"/>
    <lineage>
        <taxon>Eukaryota</taxon>
        <taxon>Fungi</taxon>
        <taxon>Dikarya</taxon>
        <taxon>Ascomycota</taxon>
        <taxon>Pezizomycotina</taxon>
        <taxon>Eurotiomycetes</taxon>
        <taxon>Eurotiomycetidae</taxon>
        <taxon>Eurotiales</taxon>
        <taxon>Aspergillaceae</taxon>
        <taxon>Penicillium</taxon>
    </lineage>
</organism>
<feature type="transmembrane region" description="Helical" evidence="7">
    <location>
        <begin position="194"/>
        <end position="220"/>
    </location>
</feature>
<keyword evidence="4 7" id="KW-1133">Transmembrane helix</keyword>
<feature type="region of interest" description="Disordered" evidence="6">
    <location>
        <begin position="662"/>
        <end position="809"/>
    </location>
</feature>
<reference evidence="8" key="1">
    <citation type="submission" date="2022-12" db="EMBL/GenBank/DDBJ databases">
        <authorList>
            <person name="Petersen C."/>
        </authorList>
    </citation>
    <scope>NUCLEOTIDE SEQUENCE</scope>
    <source>
        <strain evidence="8">IBT 16125</strain>
    </source>
</reference>
<feature type="compositionally biased region" description="Basic and acidic residues" evidence="6">
    <location>
        <begin position="528"/>
        <end position="543"/>
    </location>
</feature>
<dbReference type="RefSeq" id="XP_056761564.1">
    <property type="nucleotide sequence ID" value="XM_056912715.1"/>
</dbReference>
<sequence>MDPHESLYHASTLLGRADSSGRPPVYKAVGISLAVASGVFIGISFVIKKIGLLKANVKYNEEAGEGYGYLKNAWWWLGMTLMILGEICNFVAYAFVDAILVTPLGALSVVITTILSAIFLKERLSFVGKVGCFSCIIGSIVIAMNAPEQSSVSDIQGMQKFVIAPGFLSYAGVILVGAAFTALWVGPRYGKKNMFVYISICSMVGGLSVVATQGLGSAILAQINGESQFKHWFLYVLFVFVVCTLLTEIIYLNKALNLFNAALVTPTYYVMFTSATIITSAILFQGFKGTGIQIATVIMGFMQICAGVVLLQLSKSAKDVPDAAVFKGDLDQIREVAAQEEPEYEPKADSIRGAASILRRISTTRREHEHDEARRFMNEKQEDFLKPPGQNEIIEWDGIRRRKTVIGEGPTMSRPLTPRSPSVRQPLPPLGMSRFPDPEPEDDHRPNTKHSGHSFLGEIRSRTSSVLHNGQWLPVHKEDEKNANNDTEMTTRNSAVDTEYHGAAGGLEPPFRPTGRDRSDTPRSISWADEKGDDNRPQTHHALEPPNVARRQFSFNSMFSRRKAQSTPTSPKRTGSPPRSILRRATEEERLGLVRGDSHTAEETLGEKLERWSSSESDLSEIQPMHPHPLPSGRAHGDSVSSMSTSAFPPYEDHHAFYAQSGNVSNPYYLPHARQTTSSEEHMDEHEGWSAPRSRTRTNSSSHVRAPPPAQSSFSTHRHPNPLPPLPDNAPLTLDGGVRSVSSESSDMGVASISSMEARDDDNTPAAGAGAPTRQHSGWRRHMSEVSSADGETYERRSLPRGSSKGAFL</sequence>
<evidence type="ECO:0000256" key="5">
    <source>
        <dbReference type="ARBA" id="ARBA00023136"/>
    </source>
</evidence>
<dbReference type="PANTHER" id="PTHR12570">
    <property type="match status" value="1"/>
</dbReference>
<protein>
    <recommendedName>
        <fullName evidence="10">DUF803 domain membrane protein</fullName>
    </recommendedName>
</protein>
<keyword evidence="3" id="KW-0256">Endoplasmic reticulum</keyword>
<evidence type="ECO:0000256" key="3">
    <source>
        <dbReference type="ARBA" id="ARBA00022824"/>
    </source>
</evidence>
<feature type="transmembrane region" description="Helical" evidence="7">
    <location>
        <begin position="126"/>
        <end position="147"/>
    </location>
</feature>
<proteinExistence type="predicted"/>
<comment type="caution">
    <text evidence="8">The sequence shown here is derived from an EMBL/GenBank/DDBJ whole genome shotgun (WGS) entry which is preliminary data.</text>
</comment>
<evidence type="ECO:0000256" key="2">
    <source>
        <dbReference type="ARBA" id="ARBA00022692"/>
    </source>
</evidence>
<keyword evidence="9" id="KW-1185">Reference proteome</keyword>
<reference evidence="8" key="2">
    <citation type="journal article" date="2023" name="IMA Fungus">
        <title>Comparative genomic study of the Penicillium genus elucidates a diverse pangenome and 15 lateral gene transfer events.</title>
        <authorList>
            <person name="Petersen C."/>
            <person name="Sorensen T."/>
            <person name="Nielsen M.R."/>
            <person name="Sondergaard T.E."/>
            <person name="Sorensen J.L."/>
            <person name="Fitzpatrick D.A."/>
            <person name="Frisvad J.C."/>
            <person name="Nielsen K.L."/>
        </authorList>
    </citation>
    <scope>NUCLEOTIDE SEQUENCE</scope>
    <source>
        <strain evidence="8">IBT 16125</strain>
    </source>
</reference>
<keyword evidence="5 7" id="KW-0472">Membrane</keyword>
<evidence type="ECO:0000256" key="6">
    <source>
        <dbReference type="SAM" id="MobiDB-lite"/>
    </source>
</evidence>
<keyword evidence="2 7" id="KW-0812">Transmembrane</keyword>
<dbReference type="Gene3D" id="1.10.3730.20">
    <property type="match status" value="1"/>
</dbReference>
<accession>A0AAD6BXA9</accession>
<dbReference type="GO" id="GO:0015095">
    <property type="term" value="F:magnesium ion transmembrane transporter activity"/>
    <property type="evidence" value="ECO:0007669"/>
    <property type="project" value="InterPro"/>
</dbReference>
<evidence type="ECO:0000313" key="9">
    <source>
        <dbReference type="Proteomes" id="UP001213681"/>
    </source>
</evidence>
<evidence type="ECO:0000313" key="8">
    <source>
        <dbReference type="EMBL" id="KAJ5438335.1"/>
    </source>
</evidence>
<feature type="compositionally biased region" description="Basic and acidic residues" evidence="6">
    <location>
        <begin position="679"/>
        <end position="688"/>
    </location>
</feature>
<dbReference type="GO" id="GO:0016020">
    <property type="term" value="C:membrane"/>
    <property type="evidence" value="ECO:0007669"/>
    <property type="project" value="UniProtKB-SubCell"/>
</dbReference>
<evidence type="ECO:0000256" key="4">
    <source>
        <dbReference type="ARBA" id="ARBA00022989"/>
    </source>
</evidence>
<feature type="transmembrane region" description="Helical" evidence="7">
    <location>
        <begin position="98"/>
        <end position="119"/>
    </location>
</feature>
<dbReference type="EMBL" id="JAPVEA010000008">
    <property type="protein sequence ID" value="KAJ5438335.1"/>
    <property type="molecule type" value="Genomic_DNA"/>
</dbReference>
<comment type="subcellular location">
    <subcellularLocation>
        <location evidence="1">Endoplasmic reticulum membrane</location>
        <topology evidence="1">Multi-pass membrane protein</topology>
    </subcellularLocation>
</comment>
<dbReference type="Pfam" id="PF05653">
    <property type="entry name" value="Mg_trans_NIPA"/>
    <property type="match status" value="1"/>
</dbReference>
<dbReference type="PANTHER" id="PTHR12570:SF92">
    <property type="entry name" value="SPICHTHYIN, ISOFORM B"/>
    <property type="match status" value="1"/>
</dbReference>
<dbReference type="InterPro" id="IPR037185">
    <property type="entry name" value="EmrE-like"/>
</dbReference>